<dbReference type="InterPro" id="IPR001406">
    <property type="entry name" value="PsdUridine_synth_TruA"/>
</dbReference>
<dbReference type="AlphaFoldDB" id="A0A4R5LTF6"/>
<reference evidence="9 10" key="1">
    <citation type="submission" date="2019-03" db="EMBL/GenBank/DDBJ databases">
        <title>Seongchinamella monodicae gen. nov., sp. nov., a novel member of the Gammaproteobacteria isolated from a tidal mudflat of beach.</title>
        <authorList>
            <person name="Yang H.G."/>
            <person name="Kang J.W."/>
            <person name="Lee S.D."/>
        </authorList>
    </citation>
    <scope>NUCLEOTIDE SEQUENCE [LARGE SCALE GENOMIC DNA]</scope>
    <source>
        <strain evidence="9 10">GH4-78</strain>
    </source>
</reference>
<evidence type="ECO:0000256" key="3">
    <source>
        <dbReference type="ARBA" id="ARBA00023235"/>
    </source>
</evidence>
<dbReference type="SUPFAM" id="SSF55120">
    <property type="entry name" value="Pseudouridine synthase"/>
    <property type="match status" value="1"/>
</dbReference>
<feature type="active site" description="Nucleophile" evidence="4 5">
    <location>
        <position position="62"/>
    </location>
</feature>
<organism evidence="9 10">
    <name type="scientific">Seongchinamella unica</name>
    <dbReference type="NCBI Taxonomy" id="2547392"/>
    <lineage>
        <taxon>Bacteria</taxon>
        <taxon>Pseudomonadati</taxon>
        <taxon>Pseudomonadota</taxon>
        <taxon>Gammaproteobacteria</taxon>
        <taxon>Cellvibrionales</taxon>
        <taxon>Halieaceae</taxon>
        <taxon>Seongchinamella</taxon>
    </lineage>
</organism>
<dbReference type="GO" id="GO:0160147">
    <property type="term" value="F:tRNA pseudouridine(38-40) synthase activity"/>
    <property type="evidence" value="ECO:0007669"/>
    <property type="project" value="UniProtKB-EC"/>
</dbReference>
<feature type="binding site" evidence="4 6">
    <location>
        <position position="120"/>
    </location>
    <ligand>
        <name>substrate</name>
    </ligand>
</feature>
<evidence type="ECO:0000256" key="7">
    <source>
        <dbReference type="RuleBase" id="RU003792"/>
    </source>
</evidence>
<dbReference type="Proteomes" id="UP000295554">
    <property type="component" value="Unassembled WGS sequence"/>
</dbReference>
<dbReference type="Pfam" id="PF01416">
    <property type="entry name" value="PseudoU_synth_1"/>
    <property type="match status" value="2"/>
</dbReference>
<dbReference type="PIRSF" id="PIRSF001430">
    <property type="entry name" value="tRNA_psdUrid_synth"/>
    <property type="match status" value="1"/>
</dbReference>
<dbReference type="OrthoDB" id="9811823at2"/>
<dbReference type="FunFam" id="3.30.70.580:FF:000001">
    <property type="entry name" value="tRNA pseudouridine synthase A"/>
    <property type="match status" value="1"/>
</dbReference>
<comment type="catalytic activity">
    <reaction evidence="4 7">
        <text>uridine(38/39/40) in tRNA = pseudouridine(38/39/40) in tRNA</text>
        <dbReference type="Rhea" id="RHEA:22376"/>
        <dbReference type="Rhea" id="RHEA-COMP:10085"/>
        <dbReference type="Rhea" id="RHEA-COMP:10087"/>
        <dbReference type="ChEBI" id="CHEBI:65314"/>
        <dbReference type="ChEBI" id="CHEBI:65315"/>
        <dbReference type="EC" id="5.4.99.12"/>
    </reaction>
</comment>
<evidence type="ECO:0000313" key="9">
    <source>
        <dbReference type="EMBL" id="TDG14232.1"/>
    </source>
</evidence>
<sequence>MSADPLPAGSRIACRVEYNGARYNGWQSQPHLDVITVQQELEAALSSVANAPVRAHCAGRTDTGVHGHCQIVHFDAPVARAPKAWVLGANASMAADVRLHWATPVAADFHARFSARSRRYRYLIANTQVRPAMLGGQLTWHRYPLDAGAMHEAAQSLLGEQDFSAFRAAACQSTTPMRNVEAVSVFRRGELLVVDIQANAFLHHMVRNIAGSLMAVGSGRKPRSWIGDLLAAGDRTLAADTAPPHGLYLVDVIYPDRFGLPATPYGPLLLAPPEAAS</sequence>
<feature type="domain" description="Pseudouridine synthase I TruA alpha/beta" evidence="8">
    <location>
        <begin position="17"/>
        <end position="113"/>
    </location>
</feature>
<comment type="subunit">
    <text evidence="4">Homodimer.</text>
</comment>
<dbReference type="PANTHER" id="PTHR11142:SF0">
    <property type="entry name" value="TRNA PSEUDOURIDINE SYNTHASE-LIKE 1"/>
    <property type="match status" value="1"/>
</dbReference>
<dbReference type="EMBL" id="SMSE01000002">
    <property type="protein sequence ID" value="TDG14232.1"/>
    <property type="molecule type" value="Genomic_DNA"/>
</dbReference>
<comment type="caution">
    <text evidence="4">Lacks conserved residue(s) required for the propagation of feature annotation.</text>
</comment>
<comment type="similarity">
    <text evidence="1 4 7">Belongs to the tRNA pseudouridine synthase TruA family.</text>
</comment>
<dbReference type="EC" id="5.4.99.12" evidence="4"/>
<protein>
    <recommendedName>
        <fullName evidence="4">tRNA pseudouridine synthase A</fullName>
        <ecNumber evidence="4">5.4.99.12</ecNumber>
    </recommendedName>
    <alternativeName>
        <fullName evidence="4">tRNA pseudouridine(38-40) synthase</fullName>
    </alternativeName>
    <alternativeName>
        <fullName evidence="4">tRNA pseudouridylate synthase I</fullName>
    </alternativeName>
    <alternativeName>
        <fullName evidence="4">tRNA-uridine isomerase I</fullName>
    </alternativeName>
</protein>
<keyword evidence="3 4" id="KW-0413">Isomerase</keyword>
<dbReference type="GO" id="GO:0003723">
    <property type="term" value="F:RNA binding"/>
    <property type="evidence" value="ECO:0007669"/>
    <property type="project" value="InterPro"/>
</dbReference>
<feature type="domain" description="Pseudouridine synthase I TruA alpha/beta" evidence="8">
    <location>
        <begin position="153"/>
        <end position="255"/>
    </location>
</feature>
<dbReference type="Gene3D" id="3.30.70.580">
    <property type="entry name" value="Pseudouridine synthase I, catalytic domain, N-terminal subdomain"/>
    <property type="match status" value="1"/>
</dbReference>
<dbReference type="Gene3D" id="3.30.70.660">
    <property type="entry name" value="Pseudouridine synthase I, catalytic domain, C-terminal subdomain"/>
    <property type="match status" value="1"/>
</dbReference>
<evidence type="ECO:0000256" key="4">
    <source>
        <dbReference type="HAMAP-Rule" id="MF_00171"/>
    </source>
</evidence>
<dbReference type="InterPro" id="IPR020097">
    <property type="entry name" value="PsdUridine_synth_TruA_a/b_dom"/>
</dbReference>
<keyword evidence="2 4" id="KW-0819">tRNA processing</keyword>
<accession>A0A4R5LTF6</accession>
<name>A0A4R5LTF6_9GAMM</name>
<dbReference type="InterPro" id="IPR020103">
    <property type="entry name" value="PsdUridine_synth_cat_dom_sf"/>
</dbReference>
<evidence type="ECO:0000256" key="6">
    <source>
        <dbReference type="PIRSR" id="PIRSR001430-2"/>
    </source>
</evidence>
<gene>
    <name evidence="4 9" type="primary">truA</name>
    <name evidence="9" type="ORF">E2F43_09280</name>
</gene>
<evidence type="ECO:0000256" key="1">
    <source>
        <dbReference type="ARBA" id="ARBA00009375"/>
    </source>
</evidence>
<comment type="function">
    <text evidence="4">Formation of pseudouridine at positions 38, 39 and 40 in the anticodon stem and loop of transfer RNAs.</text>
</comment>
<proteinExistence type="inferred from homology"/>
<dbReference type="CDD" id="cd02570">
    <property type="entry name" value="PseudoU_synth_EcTruA"/>
    <property type="match status" value="1"/>
</dbReference>
<dbReference type="NCBIfam" id="TIGR00071">
    <property type="entry name" value="hisT_truA"/>
    <property type="match status" value="1"/>
</dbReference>
<evidence type="ECO:0000256" key="2">
    <source>
        <dbReference type="ARBA" id="ARBA00022694"/>
    </source>
</evidence>
<comment type="caution">
    <text evidence="9">The sequence shown here is derived from an EMBL/GenBank/DDBJ whole genome shotgun (WGS) entry which is preliminary data.</text>
</comment>
<dbReference type="InterPro" id="IPR020094">
    <property type="entry name" value="TruA/RsuA/RluB/E/F_N"/>
</dbReference>
<dbReference type="HAMAP" id="MF_00171">
    <property type="entry name" value="TruA"/>
    <property type="match status" value="1"/>
</dbReference>
<evidence type="ECO:0000259" key="8">
    <source>
        <dbReference type="Pfam" id="PF01416"/>
    </source>
</evidence>
<dbReference type="GO" id="GO:0031119">
    <property type="term" value="P:tRNA pseudouridine synthesis"/>
    <property type="evidence" value="ECO:0007669"/>
    <property type="project" value="UniProtKB-UniRule"/>
</dbReference>
<evidence type="ECO:0000313" key="10">
    <source>
        <dbReference type="Proteomes" id="UP000295554"/>
    </source>
</evidence>
<dbReference type="PANTHER" id="PTHR11142">
    <property type="entry name" value="PSEUDOURIDYLATE SYNTHASE"/>
    <property type="match status" value="1"/>
</dbReference>
<evidence type="ECO:0000256" key="5">
    <source>
        <dbReference type="PIRSR" id="PIRSR001430-1"/>
    </source>
</evidence>
<keyword evidence="10" id="KW-1185">Reference proteome</keyword>
<dbReference type="InterPro" id="IPR020095">
    <property type="entry name" value="PsdUridine_synth_TruA_C"/>
</dbReference>